<dbReference type="InterPro" id="IPR000182">
    <property type="entry name" value="GNAT_dom"/>
</dbReference>
<dbReference type="InterPro" id="IPR016181">
    <property type="entry name" value="Acyl_CoA_acyltransferase"/>
</dbReference>
<dbReference type="GO" id="GO:0016747">
    <property type="term" value="F:acyltransferase activity, transferring groups other than amino-acyl groups"/>
    <property type="evidence" value="ECO:0007669"/>
    <property type="project" value="InterPro"/>
</dbReference>
<dbReference type="Proteomes" id="UP000824160">
    <property type="component" value="Unassembled WGS sequence"/>
</dbReference>
<dbReference type="PROSITE" id="PS51186">
    <property type="entry name" value="GNAT"/>
    <property type="match status" value="1"/>
</dbReference>
<dbReference type="Gene3D" id="3.40.630.30">
    <property type="match status" value="1"/>
</dbReference>
<dbReference type="AlphaFoldDB" id="A0A9D1KSG8"/>
<proteinExistence type="predicted"/>
<evidence type="ECO:0000313" key="3">
    <source>
        <dbReference type="Proteomes" id="UP000824160"/>
    </source>
</evidence>
<organism evidence="2 3">
    <name type="scientific">Candidatus Faecivivens stercoripullorum</name>
    <dbReference type="NCBI Taxonomy" id="2840805"/>
    <lineage>
        <taxon>Bacteria</taxon>
        <taxon>Bacillati</taxon>
        <taxon>Bacillota</taxon>
        <taxon>Clostridia</taxon>
        <taxon>Eubacteriales</taxon>
        <taxon>Oscillospiraceae</taxon>
        <taxon>Oscillospiraceae incertae sedis</taxon>
        <taxon>Candidatus Faecivivens</taxon>
    </lineage>
</organism>
<protein>
    <submittedName>
        <fullName evidence="2">GNAT family N-acetyltransferase</fullName>
    </submittedName>
</protein>
<comment type="caution">
    <text evidence="2">The sequence shown here is derived from an EMBL/GenBank/DDBJ whole genome shotgun (WGS) entry which is preliminary data.</text>
</comment>
<dbReference type="CDD" id="cd04301">
    <property type="entry name" value="NAT_SF"/>
    <property type="match status" value="1"/>
</dbReference>
<dbReference type="EMBL" id="DVLW01000227">
    <property type="protein sequence ID" value="HIT95155.1"/>
    <property type="molecule type" value="Genomic_DNA"/>
</dbReference>
<reference evidence="2" key="1">
    <citation type="submission" date="2020-10" db="EMBL/GenBank/DDBJ databases">
        <authorList>
            <person name="Gilroy R."/>
        </authorList>
    </citation>
    <scope>NUCLEOTIDE SEQUENCE</scope>
    <source>
        <strain evidence="2">ChiBcec7-5410</strain>
    </source>
</reference>
<gene>
    <name evidence="2" type="ORF">IAC43_08205</name>
</gene>
<reference evidence="2" key="2">
    <citation type="journal article" date="2021" name="PeerJ">
        <title>Extensive microbial diversity within the chicken gut microbiome revealed by metagenomics and culture.</title>
        <authorList>
            <person name="Gilroy R."/>
            <person name="Ravi A."/>
            <person name="Getino M."/>
            <person name="Pursley I."/>
            <person name="Horton D.L."/>
            <person name="Alikhan N.F."/>
            <person name="Baker D."/>
            <person name="Gharbi K."/>
            <person name="Hall N."/>
            <person name="Watson M."/>
            <person name="Adriaenssens E.M."/>
            <person name="Foster-Nyarko E."/>
            <person name="Jarju S."/>
            <person name="Secka A."/>
            <person name="Antonio M."/>
            <person name="Oren A."/>
            <person name="Chaudhuri R.R."/>
            <person name="La Ragione R."/>
            <person name="Hildebrand F."/>
            <person name="Pallen M.J."/>
        </authorList>
    </citation>
    <scope>NUCLEOTIDE SEQUENCE</scope>
    <source>
        <strain evidence="2">ChiBcec7-5410</strain>
    </source>
</reference>
<evidence type="ECO:0000313" key="2">
    <source>
        <dbReference type="EMBL" id="HIT95155.1"/>
    </source>
</evidence>
<name>A0A9D1KSG8_9FIRM</name>
<evidence type="ECO:0000259" key="1">
    <source>
        <dbReference type="PROSITE" id="PS51186"/>
    </source>
</evidence>
<sequence>MKPEMLSQSFRVRSLTEEDADSILQLWKGNPLYFIHCPPAPSRDGVLEDMRALPPGKKMEDKYYLGFFDGEKLAAVIDLIDGYPEPSIVFIGFFMVDREYQGHGTGSHIIQEVLGALKKDGFTRARLGYVKGNPQSEAFWVKNGFEKTGVEAVRELYTVVCMEKTL</sequence>
<dbReference type="SUPFAM" id="SSF55729">
    <property type="entry name" value="Acyl-CoA N-acyltransferases (Nat)"/>
    <property type="match status" value="1"/>
</dbReference>
<feature type="domain" description="N-acetyltransferase" evidence="1">
    <location>
        <begin position="10"/>
        <end position="166"/>
    </location>
</feature>
<dbReference type="Pfam" id="PF00583">
    <property type="entry name" value="Acetyltransf_1"/>
    <property type="match status" value="1"/>
</dbReference>
<accession>A0A9D1KSG8</accession>